<feature type="transmembrane region" description="Helical" evidence="6">
    <location>
        <begin position="223"/>
        <end position="242"/>
    </location>
</feature>
<feature type="transmembrane region" description="Helical" evidence="6">
    <location>
        <begin position="345"/>
        <end position="363"/>
    </location>
</feature>
<evidence type="ECO:0000256" key="2">
    <source>
        <dbReference type="ARBA" id="ARBA00022448"/>
    </source>
</evidence>
<gene>
    <name evidence="7" type="ORF">ACFOWM_08350</name>
</gene>
<evidence type="ECO:0000256" key="5">
    <source>
        <dbReference type="ARBA" id="ARBA00023136"/>
    </source>
</evidence>
<feature type="transmembrane region" description="Helical" evidence="6">
    <location>
        <begin position="393"/>
        <end position="415"/>
    </location>
</feature>
<name>A0ABV8QT96_9BACT</name>
<comment type="subcellular location">
    <subcellularLocation>
        <location evidence="1">Membrane</location>
        <topology evidence="1">Multi-pass membrane protein</topology>
    </subcellularLocation>
</comment>
<accession>A0ABV8QT96</accession>
<evidence type="ECO:0000313" key="7">
    <source>
        <dbReference type="EMBL" id="MFC4262883.1"/>
    </source>
</evidence>
<dbReference type="Pfam" id="PF07690">
    <property type="entry name" value="MFS_1"/>
    <property type="match status" value="2"/>
</dbReference>
<feature type="transmembrane region" description="Helical" evidence="6">
    <location>
        <begin position="369"/>
        <end position="386"/>
    </location>
</feature>
<sequence>MNVGFFGIQYSFGLQQSAVNPIYDFLGAKPDEIPWLNLAGPLTGLLVQPIIGALSDRTWHPKFGRRKPYFFIGAIMCSIALFLFPFSSSLWMAAGLLWILDAGNNTAMEPYRAFVADKLDETQQATGFQAQSFFTGFGQTLANFSLLLFPLIIVGKTGKLPNWVFASFMFGAVCSIGSVWWSMRTTPEIPPSDEEIKEMRSQPLHLFSPFKDVISAIGNMPKVLWLLALVYLFQWYALFCYWQNSSKAVAQNAFEWHHKDLNATEEAAMKSFTTFKADIKKYVEAKGLEPDDVNKNDTTAMATYDNWKDIITTSLTVDDVNAISEIDANDRKYEKAVSATGGINGWYNIVTFLIAFLLVGFAKKYGAKYVHFICLILAGVGFIAFSQIHQLSLFYVAITGFGIGWASMMGIPYLMVVSEIPKEKYGVYMGIINMMIVIPMFIQTISFGYILKHFLHNDPTKAILFAGVLLLVAALATLLIKSKKLTNEIMAAPATGGH</sequence>
<comment type="caution">
    <text evidence="7">The sequence shown here is derived from an EMBL/GenBank/DDBJ whole genome shotgun (WGS) entry which is preliminary data.</text>
</comment>
<feature type="transmembrane region" description="Helical" evidence="6">
    <location>
        <begin position="163"/>
        <end position="183"/>
    </location>
</feature>
<keyword evidence="8" id="KW-1185">Reference proteome</keyword>
<dbReference type="InterPro" id="IPR036259">
    <property type="entry name" value="MFS_trans_sf"/>
</dbReference>
<dbReference type="PANTHER" id="PTHR19432">
    <property type="entry name" value="SUGAR TRANSPORTER"/>
    <property type="match status" value="1"/>
</dbReference>
<dbReference type="InterPro" id="IPR011701">
    <property type="entry name" value="MFS"/>
</dbReference>
<evidence type="ECO:0000313" key="8">
    <source>
        <dbReference type="Proteomes" id="UP001595907"/>
    </source>
</evidence>
<reference evidence="8" key="1">
    <citation type="journal article" date="2019" name="Int. J. Syst. Evol. Microbiol.">
        <title>The Global Catalogue of Microorganisms (GCM) 10K type strain sequencing project: providing services to taxonomists for standard genome sequencing and annotation.</title>
        <authorList>
            <consortium name="The Broad Institute Genomics Platform"/>
            <consortium name="The Broad Institute Genome Sequencing Center for Infectious Disease"/>
            <person name="Wu L."/>
            <person name="Ma J."/>
        </authorList>
    </citation>
    <scope>NUCLEOTIDE SEQUENCE [LARGE SCALE GENOMIC DNA]</scope>
    <source>
        <strain evidence="8">CECT 8289</strain>
    </source>
</reference>
<keyword evidence="4 6" id="KW-1133">Transmembrane helix</keyword>
<dbReference type="Gene3D" id="1.20.1250.20">
    <property type="entry name" value="MFS general substrate transporter like domains"/>
    <property type="match status" value="2"/>
</dbReference>
<keyword evidence="3 6" id="KW-0812">Transmembrane</keyword>
<feature type="transmembrane region" description="Helical" evidence="6">
    <location>
        <begin position="69"/>
        <end position="100"/>
    </location>
</feature>
<evidence type="ECO:0000256" key="1">
    <source>
        <dbReference type="ARBA" id="ARBA00004141"/>
    </source>
</evidence>
<evidence type="ECO:0000256" key="3">
    <source>
        <dbReference type="ARBA" id="ARBA00022692"/>
    </source>
</evidence>
<feature type="transmembrane region" description="Helical" evidence="6">
    <location>
        <begin position="462"/>
        <end position="480"/>
    </location>
</feature>
<evidence type="ECO:0000256" key="4">
    <source>
        <dbReference type="ARBA" id="ARBA00022989"/>
    </source>
</evidence>
<dbReference type="Proteomes" id="UP001595907">
    <property type="component" value="Unassembled WGS sequence"/>
</dbReference>
<keyword evidence="5 6" id="KW-0472">Membrane</keyword>
<feature type="transmembrane region" description="Helical" evidence="6">
    <location>
        <begin position="133"/>
        <end position="154"/>
    </location>
</feature>
<keyword evidence="2" id="KW-0813">Transport</keyword>
<dbReference type="SUPFAM" id="SSF103473">
    <property type="entry name" value="MFS general substrate transporter"/>
    <property type="match status" value="2"/>
</dbReference>
<proteinExistence type="predicted"/>
<feature type="transmembrane region" description="Helical" evidence="6">
    <location>
        <begin position="427"/>
        <end position="450"/>
    </location>
</feature>
<dbReference type="EMBL" id="JBHSCZ010000002">
    <property type="protein sequence ID" value="MFC4262883.1"/>
    <property type="molecule type" value="Genomic_DNA"/>
</dbReference>
<dbReference type="PANTHER" id="PTHR19432:SF35">
    <property type="entry name" value="SOLUTE CARRIER FAMILY 45 MEMBER 3 ISOFORM X1"/>
    <property type="match status" value="1"/>
</dbReference>
<dbReference type="RefSeq" id="WP_379708777.1">
    <property type="nucleotide sequence ID" value="NZ_JBHSCZ010000002.1"/>
</dbReference>
<protein>
    <submittedName>
        <fullName evidence="7">MFS transporter</fullName>
    </submittedName>
</protein>
<evidence type="ECO:0000256" key="6">
    <source>
        <dbReference type="SAM" id="Phobius"/>
    </source>
</evidence>
<organism evidence="7 8">
    <name type="scientific">Ferruginibacter yonginensis</name>
    <dbReference type="NCBI Taxonomy" id="1310416"/>
    <lineage>
        <taxon>Bacteria</taxon>
        <taxon>Pseudomonadati</taxon>
        <taxon>Bacteroidota</taxon>
        <taxon>Chitinophagia</taxon>
        <taxon>Chitinophagales</taxon>
        <taxon>Chitinophagaceae</taxon>
        <taxon>Ferruginibacter</taxon>
    </lineage>
</organism>